<dbReference type="RefSeq" id="XP_015078298.1">
    <property type="nucleotide sequence ID" value="XM_015222812.1"/>
</dbReference>
<sequence length="217" mass="23743">MGCGGIYGHDPSDPSRTIIPPRRVNARNVNTRNANATPPVPNQEVSNAEFKNVIQMFAQSMIYQNNWVHANVNKNGGSVASRVRDFVRMNPPNFLGSQANEDPENFLDGSTRSLRNAMSLGDMNISSFMTHAHQVEGNKFREHAKEIKKARNRNYDYSQQKSGNGNCSSGQEKFSAPASSSASSGHRLRNCPSRQGQRGGNGRAQSTTSTTTASRPT</sequence>
<feature type="compositionally biased region" description="Low complexity" evidence="1">
    <location>
        <begin position="203"/>
        <end position="217"/>
    </location>
</feature>
<feature type="region of interest" description="Disordered" evidence="1">
    <location>
        <begin position="151"/>
        <end position="217"/>
    </location>
</feature>
<evidence type="ECO:0000256" key="1">
    <source>
        <dbReference type="SAM" id="MobiDB-lite"/>
    </source>
</evidence>
<proteinExistence type="predicted"/>
<reference evidence="2" key="1">
    <citation type="journal article" date="2014" name="Nat. Genet.">
        <title>The genome of the stress-tolerant wild tomato species Solanum pennellii.</title>
        <authorList>
            <person name="Bolger A."/>
            <person name="Scossa F."/>
            <person name="Bolger M.E."/>
            <person name="Lanz C."/>
            <person name="Maumus F."/>
            <person name="Tohge T."/>
            <person name="Quesneville H."/>
            <person name="Alseekh S."/>
            <person name="Sorensen I."/>
            <person name="Lichtenstein G."/>
            <person name="Fich E.A."/>
            <person name="Conte M."/>
            <person name="Keller H."/>
            <person name="Schneeberger K."/>
            <person name="Schwacke R."/>
            <person name="Ofner I."/>
            <person name="Vrebalov J."/>
            <person name="Xu Y."/>
            <person name="Osorio S."/>
            <person name="Aflitos S.A."/>
            <person name="Schijlen E."/>
            <person name="Jimenez-Gomez J.M."/>
            <person name="Ryngajllo M."/>
            <person name="Kimura S."/>
            <person name="Kumar R."/>
            <person name="Koenig D."/>
            <person name="Headland L.R."/>
            <person name="Maloof J.N."/>
            <person name="Sinha N."/>
            <person name="van Ham R.C."/>
            <person name="Lankhorst R.K."/>
            <person name="Mao L."/>
            <person name="Vogel A."/>
            <person name="Arsova B."/>
            <person name="Panstruga R."/>
            <person name="Fei Z."/>
            <person name="Rose J.K."/>
            <person name="Zamir D."/>
            <person name="Carrari F."/>
            <person name="Giovannoni J.J."/>
            <person name="Weigel D."/>
            <person name="Usadel B."/>
            <person name="Fernie A.R."/>
        </authorList>
    </citation>
    <scope>NUCLEOTIDE SEQUENCE [LARGE SCALE GENOMIC DNA]</scope>
    <source>
        <strain evidence="2">cv. LA0716</strain>
    </source>
</reference>
<name>A0ABM1GZS7_SOLPN</name>
<organism evidence="2 3">
    <name type="scientific">Solanum pennellii</name>
    <name type="common">Tomato</name>
    <name type="synonym">Lycopersicon pennellii</name>
    <dbReference type="NCBI Taxonomy" id="28526"/>
    <lineage>
        <taxon>Eukaryota</taxon>
        <taxon>Viridiplantae</taxon>
        <taxon>Streptophyta</taxon>
        <taxon>Embryophyta</taxon>
        <taxon>Tracheophyta</taxon>
        <taxon>Spermatophyta</taxon>
        <taxon>Magnoliopsida</taxon>
        <taxon>eudicotyledons</taxon>
        <taxon>Gunneridae</taxon>
        <taxon>Pentapetalae</taxon>
        <taxon>asterids</taxon>
        <taxon>lamiids</taxon>
        <taxon>Solanales</taxon>
        <taxon>Solanaceae</taxon>
        <taxon>Solanoideae</taxon>
        <taxon>Solaneae</taxon>
        <taxon>Solanum</taxon>
        <taxon>Solanum subgen. Lycopersicon</taxon>
    </lineage>
</organism>
<gene>
    <name evidence="3" type="primary">LOC107022104</name>
</gene>
<dbReference type="Proteomes" id="UP000694930">
    <property type="component" value="Chromosome 1"/>
</dbReference>
<dbReference type="GeneID" id="107022104"/>
<feature type="compositionally biased region" description="Polar residues" evidence="1">
    <location>
        <begin position="155"/>
        <end position="172"/>
    </location>
</feature>
<keyword evidence="2" id="KW-1185">Reference proteome</keyword>
<reference evidence="3" key="2">
    <citation type="submission" date="2025-08" db="UniProtKB">
        <authorList>
            <consortium name="RefSeq"/>
        </authorList>
    </citation>
    <scope>IDENTIFICATION</scope>
</reference>
<evidence type="ECO:0000313" key="2">
    <source>
        <dbReference type="Proteomes" id="UP000694930"/>
    </source>
</evidence>
<feature type="region of interest" description="Disordered" evidence="1">
    <location>
        <begin position="1"/>
        <end position="20"/>
    </location>
</feature>
<protein>
    <submittedName>
        <fullName evidence="3">Uncharacterized protein LOC107022104</fullName>
    </submittedName>
</protein>
<accession>A0ABM1GZS7</accession>
<evidence type="ECO:0000313" key="3">
    <source>
        <dbReference type="RefSeq" id="XP_015078298.1"/>
    </source>
</evidence>
<feature type="compositionally biased region" description="Low complexity" evidence="1">
    <location>
        <begin position="175"/>
        <end position="184"/>
    </location>
</feature>